<proteinExistence type="predicted"/>
<evidence type="ECO:0000313" key="2">
    <source>
        <dbReference type="EMBL" id="PKY42590.1"/>
    </source>
</evidence>
<dbReference type="AlphaFoldDB" id="A0A2I1G7K6"/>
<protein>
    <submittedName>
        <fullName evidence="2">Uncharacterized protein</fullName>
    </submittedName>
</protein>
<feature type="compositionally biased region" description="Acidic residues" evidence="1">
    <location>
        <begin position="165"/>
        <end position="176"/>
    </location>
</feature>
<dbReference type="Proteomes" id="UP000234323">
    <property type="component" value="Unassembled WGS sequence"/>
</dbReference>
<gene>
    <name evidence="2" type="ORF">RhiirA4_442065</name>
</gene>
<name>A0A2I1G7K6_9GLOM</name>
<keyword evidence="3" id="KW-1185">Reference proteome</keyword>
<reference evidence="2 3" key="1">
    <citation type="submission" date="2015-10" db="EMBL/GenBank/DDBJ databases">
        <title>Genome analyses suggest a sexual origin of heterokaryosis in a supposedly ancient asexual fungus.</title>
        <authorList>
            <person name="Ropars J."/>
            <person name="Sedzielewska K."/>
            <person name="Noel J."/>
            <person name="Charron P."/>
            <person name="Farinelli L."/>
            <person name="Marton T."/>
            <person name="Kruger M."/>
            <person name="Pelin A."/>
            <person name="Brachmann A."/>
            <person name="Corradi N."/>
        </authorList>
    </citation>
    <scope>NUCLEOTIDE SEQUENCE [LARGE SCALE GENOMIC DNA]</scope>
    <source>
        <strain evidence="2 3">A4</strain>
    </source>
</reference>
<feature type="region of interest" description="Disordered" evidence="1">
    <location>
        <begin position="532"/>
        <end position="563"/>
    </location>
</feature>
<dbReference type="VEuPathDB" id="FungiDB:RhiirFUN_012421"/>
<dbReference type="VEuPathDB" id="FungiDB:FUN_011111"/>
<comment type="caution">
    <text evidence="2">The sequence shown here is derived from an EMBL/GenBank/DDBJ whole genome shotgun (WGS) entry which is preliminary data.</text>
</comment>
<sequence length="563" mass="65465">MSEVNYINYFTKKHLDWDVIDFLEKCDLEPFDKKVNQYIRCLDFIADDKDEQVCRRRKADALLKRYRNVRIFFKKWERKISGVAGVQDYSALVIQGRYICIFAEPQNHCWGTNSPVANPIQLFDVQGQVLKKQARPTFNVQAPRTPEYQMLSSSSSVPLTIRNESDEETDTDSDGTDSDKRDLKNLTFDEYVDGDAVRVDGGDDEETPDYNDDEVNVEVERDKQGSRLIIEEINKMKAEYSERYHKIRPENKWKLPSGKFAEDILYEYTLNLEYESYLHSFIIDTSDETIMNLFNDLDRHHINTYNILPEPQVDDKLLDFLLRYREKTPQGLRFHDYTNSHLEGWFKTNIWSVIVDCCLLDVVNSEFIRGEGCSRASGQRKNKGRKSSEVRKILGHGILRKLGTPDEFAISEESRLWDGEDGTKYLSDGLRKLPKTMRGTLAQKVKKFKLSSVISHQLEIVGFLHTGQYLQQLVMDIPCGSICRLRRYPSTKIPAKLDEIDELITMVNDMLVAKLRIRRCFESINNIDSSSNEGLKRRLKNRKEIKSEADNLPDTQKTPKKKN</sequence>
<evidence type="ECO:0000313" key="3">
    <source>
        <dbReference type="Proteomes" id="UP000234323"/>
    </source>
</evidence>
<dbReference type="VEuPathDB" id="FungiDB:FUN_013693"/>
<feature type="region of interest" description="Disordered" evidence="1">
    <location>
        <begin position="141"/>
        <end position="185"/>
    </location>
</feature>
<evidence type="ECO:0000256" key="1">
    <source>
        <dbReference type="SAM" id="MobiDB-lite"/>
    </source>
</evidence>
<dbReference type="VEuPathDB" id="FungiDB:FUN_018533"/>
<dbReference type="VEuPathDB" id="FungiDB:RhiirFUN_017370"/>
<dbReference type="VEuPathDB" id="FungiDB:RhiirA1_413120"/>
<dbReference type="EMBL" id="LLXI01000205">
    <property type="protein sequence ID" value="PKY42590.1"/>
    <property type="molecule type" value="Genomic_DNA"/>
</dbReference>
<dbReference type="VEuPathDB" id="FungiDB:RhiirA1_95216"/>
<accession>A0A2I1G7K6</accession>
<organism evidence="2 3">
    <name type="scientific">Rhizophagus irregularis</name>
    <dbReference type="NCBI Taxonomy" id="588596"/>
    <lineage>
        <taxon>Eukaryota</taxon>
        <taxon>Fungi</taxon>
        <taxon>Fungi incertae sedis</taxon>
        <taxon>Mucoromycota</taxon>
        <taxon>Glomeromycotina</taxon>
        <taxon>Glomeromycetes</taxon>
        <taxon>Glomerales</taxon>
        <taxon>Glomeraceae</taxon>
        <taxon>Rhizophagus</taxon>
    </lineage>
</organism>